<dbReference type="STRING" id="457570.Nther_0262"/>
<dbReference type="EMBL" id="CP001034">
    <property type="protein sequence ID" value="ACB83860.1"/>
    <property type="molecule type" value="Genomic_DNA"/>
</dbReference>
<dbReference type="InParanoid" id="B2A4T8"/>
<dbReference type="Proteomes" id="UP000001683">
    <property type="component" value="Chromosome"/>
</dbReference>
<dbReference type="RefSeq" id="WP_012446748.1">
    <property type="nucleotide sequence ID" value="NC_010718.1"/>
</dbReference>
<proteinExistence type="predicted"/>
<gene>
    <name evidence="1" type="ordered locus">Nther_0262</name>
</gene>
<accession>B2A4T8</accession>
<organism evidence="1 2">
    <name type="scientific">Natranaerobius thermophilus (strain ATCC BAA-1301 / DSM 18059 / JW/NM-WN-LF)</name>
    <dbReference type="NCBI Taxonomy" id="457570"/>
    <lineage>
        <taxon>Bacteria</taxon>
        <taxon>Bacillati</taxon>
        <taxon>Bacillota</taxon>
        <taxon>Clostridia</taxon>
        <taxon>Natranaerobiales</taxon>
        <taxon>Natranaerobiaceae</taxon>
        <taxon>Natranaerobius</taxon>
    </lineage>
</organism>
<dbReference type="OrthoDB" id="1937568at2"/>
<sequence length="278" mass="31900">MSNTKRLLTIFVILAITIVISSCNEQEELEIEDDLLTKSKILEVLEEEYELEEIEAKSPVDELKEESNMIDASYQFDDLPGELFIYIFESIEERNEHFSHEFSYTRPLEEEQGVDYSAYNAQNAAIVYRPLDQENVLGQTAQLSEIILYQLNDINETSYKGEGENWQVELNASYYDYELETEDENDIFGLLTYEIYYKGDNHDEVIDMMLYFPHSDGQGKAGGGRGAGEPFLEKGEPVKLDFSGKTLPDGLGNDQTEVIIEWEEDSEQLEEVITLGKE</sequence>
<keyword evidence="2" id="KW-1185">Reference proteome</keyword>
<name>B2A4T8_NATTJ</name>
<protein>
    <recommendedName>
        <fullName evidence="3">Lipoprotein</fullName>
    </recommendedName>
</protein>
<evidence type="ECO:0008006" key="3">
    <source>
        <dbReference type="Google" id="ProtNLM"/>
    </source>
</evidence>
<reference evidence="1 2" key="2">
    <citation type="journal article" date="2011" name="J. Bacteriol.">
        <title>Complete genome sequence of the anaerobic, halophilic alkalithermophile Natranaerobius thermophilus JW/NM-WN-LF.</title>
        <authorList>
            <person name="Zhao B."/>
            <person name="Mesbah N.M."/>
            <person name="Dalin E."/>
            <person name="Goodwin L."/>
            <person name="Nolan M."/>
            <person name="Pitluck S."/>
            <person name="Chertkov O."/>
            <person name="Brettin T.S."/>
            <person name="Han J."/>
            <person name="Larimer F.W."/>
            <person name="Land M.L."/>
            <person name="Hauser L."/>
            <person name="Kyrpides N."/>
            <person name="Wiegel J."/>
        </authorList>
    </citation>
    <scope>NUCLEOTIDE SEQUENCE [LARGE SCALE GENOMIC DNA]</scope>
    <source>
        <strain evidence="2">ATCC BAA-1301 / DSM 18059 / JW/NM-WN-LF</strain>
    </source>
</reference>
<dbReference type="PROSITE" id="PS51257">
    <property type="entry name" value="PROKAR_LIPOPROTEIN"/>
    <property type="match status" value="1"/>
</dbReference>
<reference evidence="1 2" key="1">
    <citation type="submission" date="2008-04" db="EMBL/GenBank/DDBJ databases">
        <title>Complete sequence of chromosome of Natranaerobius thermophilus JW/NM-WN-LF.</title>
        <authorList>
            <consortium name="US DOE Joint Genome Institute"/>
            <person name="Copeland A."/>
            <person name="Lucas S."/>
            <person name="Lapidus A."/>
            <person name="Glavina del Rio T."/>
            <person name="Dalin E."/>
            <person name="Tice H."/>
            <person name="Bruce D."/>
            <person name="Goodwin L."/>
            <person name="Pitluck S."/>
            <person name="Chertkov O."/>
            <person name="Brettin T."/>
            <person name="Detter J.C."/>
            <person name="Han C."/>
            <person name="Kuske C.R."/>
            <person name="Schmutz J."/>
            <person name="Larimer F."/>
            <person name="Land M."/>
            <person name="Hauser L."/>
            <person name="Kyrpides N."/>
            <person name="Lykidis A."/>
            <person name="Mesbah N.M."/>
            <person name="Wiegel J."/>
        </authorList>
    </citation>
    <scope>NUCLEOTIDE SEQUENCE [LARGE SCALE GENOMIC DNA]</scope>
    <source>
        <strain evidence="2">ATCC BAA-1301 / DSM 18059 / JW/NM-WN-LF</strain>
    </source>
</reference>
<evidence type="ECO:0000313" key="2">
    <source>
        <dbReference type="Proteomes" id="UP000001683"/>
    </source>
</evidence>
<dbReference type="HOGENOM" id="CLU_933273_0_0_9"/>
<evidence type="ECO:0000313" key="1">
    <source>
        <dbReference type="EMBL" id="ACB83860.1"/>
    </source>
</evidence>
<dbReference type="AlphaFoldDB" id="B2A4T8"/>
<dbReference type="KEGG" id="nth:Nther_0262"/>